<keyword evidence="2" id="KW-1185">Reference proteome</keyword>
<dbReference type="AlphaFoldDB" id="A0A4U0NJP7"/>
<accession>A0A4U0NJP7</accession>
<gene>
    <name evidence="1" type="ORF">FCH28_14995</name>
</gene>
<name>A0A4U0NJP7_9ACTN</name>
<protein>
    <submittedName>
        <fullName evidence="1">Uncharacterized protein</fullName>
    </submittedName>
</protein>
<dbReference type="RefSeq" id="WP_136740355.1">
    <property type="nucleotide sequence ID" value="NZ_SUMB01000004.1"/>
</dbReference>
<comment type="caution">
    <text evidence="1">The sequence shown here is derived from an EMBL/GenBank/DDBJ whole genome shotgun (WGS) entry which is preliminary data.</text>
</comment>
<dbReference type="Proteomes" id="UP000308697">
    <property type="component" value="Unassembled WGS sequence"/>
</dbReference>
<evidence type="ECO:0000313" key="1">
    <source>
        <dbReference type="EMBL" id="TJZ54430.1"/>
    </source>
</evidence>
<reference evidence="1 2" key="1">
    <citation type="submission" date="2019-04" db="EMBL/GenBank/DDBJ databases">
        <title>Streptomyces piniterrae sp. nov., a heliquinomycin-producing actinomycete isolated from rhizosphere soil of Pinus yunnanensis.</title>
        <authorList>
            <person name="Zhuang X."/>
            <person name="Zhao J."/>
        </authorList>
    </citation>
    <scope>NUCLEOTIDE SEQUENCE [LARGE SCALE GENOMIC DNA]</scope>
    <source>
        <strain evidence="2">jys28</strain>
    </source>
</reference>
<sequence>MSRKDRMGVAALGGPDTASIDAAARDTRAISRTAPVGSDSARMCAPYPAPEAAGVRLSLLGEFSLAAGRDLLRVSTGAGHWIAFAGPPRSQLRLRARIQLAPDVLSGFDRTPALPQMDTVCRLVEDWLRIVRLGYSTSPEARWS</sequence>
<organism evidence="1 2">
    <name type="scientific">Streptomyces piniterrae</name>
    <dbReference type="NCBI Taxonomy" id="2571125"/>
    <lineage>
        <taxon>Bacteria</taxon>
        <taxon>Bacillati</taxon>
        <taxon>Actinomycetota</taxon>
        <taxon>Actinomycetes</taxon>
        <taxon>Kitasatosporales</taxon>
        <taxon>Streptomycetaceae</taxon>
        <taxon>Streptomyces</taxon>
    </lineage>
</organism>
<dbReference type="EMBL" id="SUMB01000004">
    <property type="protein sequence ID" value="TJZ54430.1"/>
    <property type="molecule type" value="Genomic_DNA"/>
</dbReference>
<dbReference type="OrthoDB" id="4261481at2"/>
<proteinExistence type="predicted"/>
<evidence type="ECO:0000313" key="2">
    <source>
        <dbReference type="Proteomes" id="UP000308697"/>
    </source>
</evidence>